<proteinExistence type="predicted"/>
<protein>
    <recommendedName>
        <fullName evidence="2">Endonuclease/exonuclease/phosphatase domain-containing protein</fullName>
    </recommendedName>
</protein>
<dbReference type="EMBL" id="HBFQ01061120">
    <property type="protein sequence ID" value="CAD8868915.1"/>
    <property type="molecule type" value="Transcribed_RNA"/>
</dbReference>
<dbReference type="SUPFAM" id="SSF56219">
    <property type="entry name" value="DNase I-like"/>
    <property type="match status" value="1"/>
</dbReference>
<sequence length="453" mass="49429">MYRYEAGACAIVADTLNGVNEFLEQVSSAYAESTRLTEGALSRAVKERAADLDVLSENIHALALESGRELLPRVRAGDPLPLDALNALNTGIRECESKLGDPQSQSDVIPTQLLACNAGGKLYVNLGKKVVALCDRTLNTWSDILRTRLSNNILKGGVHAGFDAADTQISGERAELFQQLCCQYSDVLARSDHFPISETVPCDSSEIVIASWNVLEFPRLSGVESAFFSSCGRHVAPGLKPVIDGVQPHCCRLLTGLNRSSKELPWLLDAMCSRTVIQKHSDQVLEWLRSTLEGVCSIVTLQEVSQDMKERIRSEADLRGWWTHFSACAGAAGKCDAITAIISRLSLEDPTEFVCEANKKVRQFAAARFDDTWILSVHIPHAKHGACNEDIASALLERVATQFLRDGNSLICAGDWNADVRVVSRASRGQLFAPSGETQFMTGHPIDGVIKFS</sequence>
<dbReference type="AlphaFoldDB" id="A0A7S1AYF3"/>
<organism evidence="1">
    <name type="scientific">Noctiluca scintillans</name>
    <name type="common">Sea sparkle</name>
    <name type="synonym">Red tide dinoflagellate</name>
    <dbReference type="NCBI Taxonomy" id="2966"/>
    <lineage>
        <taxon>Eukaryota</taxon>
        <taxon>Sar</taxon>
        <taxon>Alveolata</taxon>
        <taxon>Dinophyceae</taxon>
        <taxon>Noctilucales</taxon>
        <taxon>Noctilucaceae</taxon>
        <taxon>Noctiluca</taxon>
    </lineage>
</organism>
<accession>A0A7S1AYF3</accession>
<gene>
    <name evidence="1" type="ORF">NSCI0253_LOCUS43271</name>
</gene>
<evidence type="ECO:0000313" key="1">
    <source>
        <dbReference type="EMBL" id="CAD8868915.1"/>
    </source>
</evidence>
<reference evidence="1" key="1">
    <citation type="submission" date="2021-01" db="EMBL/GenBank/DDBJ databases">
        <authorList>
            <person name="Corre E."/>
            <person name="Pelletier E."/>
            <person name="Niang G."/>
            <person name="Scheremetjew M."/>
            <person name="Finn R."/>
            <person name="Kale V."/>
            <person name="Holt S."/>
            <person name="Cochrane G."/>
            <person name="Meng A."/>
            <person name="Brown T."/>
            <person name="Cohen L."/>
        </authorList>
    </citation>
    <scope>NUCLEOTIDE SEQUENCE</scope>
</reference>
<dbReference type="Gene3D" id="3.60.10.10">
    <property type="entry name" value="Endonuclease/exonuclease/phosphatase"/>
    <property type="match status" value="1"/>
</dbReference>
<dbReference type="InterPro" id="IPR036691">
    <property type="entry name" value="Endo/exonu/phosph_ase_sf"/>
</dbReference>
<name>A0A7S1AYF3_NOCSC</name>
<evidence type="ECO:0008006" key="2">
    <source>
        <dbReference type="Google" id="ProtNLM"/>
    </source>
</evidence>